<dbReference type="RefSeq" id="WP_072546025.1">
    <property type="nucleotide sequence ID" value="NZ_DYVX01000013.1"/>
</dbReference>
<protein>
    <submittedName>
        <fullName evidence="9">RagB/SusD family nutrient uptake outer membrane protein</fullName>
    </submittedName>
</protein>
<sequence>MKKLAYILSLFAGGMLTVTSCDLEAPAKSTLSTDLIFSTEGLADAAVMAIHESFGQTNSYRGRFIPYFGINTDCEIYNNYADDSKDPYTDKEISLAVYSASADNTYMNTTNNAWNYMYEGIERANKALEGMKENADLTNANLAQLYGELLTLRSFIYFDLVKAWGDVPYRFESNTSETIYLPRTDRVTVLKKVLDDLLEAENYLGWPNENSYTTSVERCSKAFAKGLRARVALFLAGYSQWPNEGLRYNIQDETERREMYKIALDECASVINQGCNQLGSFEQNFRNLCEENVSAGQESIYEIPFASGRGRVLYTWGGKHAEVDQWTKLAKGGVNGPTPTLWYDYDKDDVRRDITCLPYTWDGDKTTSNKTISGTSGGGWSFGKLRFEWMKRIVTSTNDDGINFQVMRYADIYLMAAEAENMLNGPSNAGQYMQPVLNRAYPSDKVSTILSNAKASQEAFQQEIMDQRKFEFAGEAIRKVDLMRWGQLSNALAETKAKIERLAKRTGEYSGYPAKIYYNEGLDAAPTDADGYTVYGLEAGDTDDYGKENFTESSYWFTFREEGSGSDDEANKNIQENNTRIQRYIDYLYVNDPNEKMFWPIWKVFIDGSNGQLVNYYGY</sequence>
<keyword evidence="3 6" id="KW-0732">Signal</keyword>
<dbReference type="Gene3D" id="1.25.40.390">
    <property type="match status" value="1"/>
</dbReference>
<evidence type="ECO:0000256" key="4">
    <source>
        <dbReference type="ARBA" id="ARBA00023136"/>
    </source>
</evidence>
<dbReference type="InterPro" id="IPR011990">
    <property type="entry name" value="TPR-like_helical_dom_sf"/>
</dbReference>
<evidence type="ECO:0000313" key="10">
    <source>
        <dbReference type="Proteomes" id="UP000717835"/>
    </source>
</evidence>
<accession>A0A921LBH7</accession>
<dbReference type="PROSITE" id="PS51257">
    <property type="entry name" value="PROKAR_LIPOPROTEIN"/>
    <property type="match status" value="1"/>
</dbReference>
<dbReference type="Proteomes" id="UP000717835">
    <property type="component" value="Unassembled WGS sequence"/>
</dbReference>
<keyword evidence="5" id="KW-0998">Cell outer membrane</keyword>
<feature type="domain" description="SusD-like N-terminal" evidence="8">
    <location>
        <begin position="104"/>
        <end position="233"/>
    </location>
</feature>
<dbReference type="GO" id="GO:0009279">
    <property type="term" value="C:cell outer membrane"/>
    <property type="evidence" value="ECO:0007669"/>
    <property type="project" value="UniProtKB-SubCell"/>
</dbReference>
<dbReference type="EMBL" id="DYVX01000013">
    <property type="protein sequence ID" value="HJF91118.1"/>
    <property type="molecule type" value="Genomic_DNA"/>
</dbReference>
<dbReference type="Pfam" id="PF07980">
    <property type="entry name" value="SusD_RagB"/>
    <property type="match status" value="1"/>
</dbReference>
<feature type="signal peptide" evidence="6">
    <location>
        <begin position="1"/>
        <end position="20"/>
    </location>
</feature>
<dbReference type="InterPro" id="IPR033985">
    <property type="entry name" value="SusD-like_N"/>
</dbReference>
<dbReference type="SUPFAM" id="SSF48452">
    <property type="entry name" value="TPR-like"/>
    <property type="match status" value="1"/>
</dbReference>
<dbReference type="OrthoDB" id="5694214at2"/>
<dbReference type="AlphaFoldDB" id="A0A921LBH7"/>
<evidence type="ECO:0000256" key="1">
    <source>
        <dbReference type="ARBA" id="ARBA00004442"/>
    </source>
</evidence>
<evidence type="ECO:0000256" key="6">
    <source>
        <dbReference type="SAM" id="SignalP"/>
    </source>
</evidence>
<comment type="subcellular location">
    <subcellularLocation>
        <location evidence="1">Cell outer membrane</location>
    </subcellularLocation>
</comment>
<name>A0A921LBH7_9BACT</name>
<dbReference type="InterPro" id="IPR012944">
    <property type="entry name" value="SusD_RagB_dom"/>
</dbReference>
<organism evidence="9 10">
    <name type="scientific">Mediterranea massiliensis</name>
    <dbReference type="NCBI Taxonomy" id="1841865"/>
    <lineage>
        <taxon>Bacteria</taxon>
        <taxon>Pseudomonadati</taxon>
        <taxon>Bacteroidota</taxon>
        <taxon>Bacteroidia</taxon>
        <taxon>Bacteroidales</taxon>
        <taxon>Bacteroidaceae</taxon>
        <taxon>Mediterranea</taxon>
    </lineage>
</organism>
<dbReference type="Pfam" id="PF14322">
    <property type="entry name" value="SusD-like_3"/>
    <property type="match status" value="1"/>
</dbReference>
<reference evidence="9" key="1">
    <citation type="journal article" date="2021" name="PeerJ">
        <title>Extensive microbial diversity within the chicken gut microbiome revealed by metagenomics and culture.</title>
        <authorList>
            <person name="Gilroy R."/>
            <person name="Ravi A."/>
            <person name="Getino M."/>
            <person name="Pursley I."/>
            <person name="Horton D.L."/>
            <person name="Alikhan N.F."/>
            <person name="Baker D."/>
            <person name="Gharbi K."/>
            <person name="Hall N."/>
            <person name="Watson M."/>
            <person name="Adriaenssens E.M."/>
            <person name="Foster-Nyarko E."/>
            <person name="Jarju S."/>
            <person name="Secka A."/>
            <person name="Antonio M."/>
            <person name="Oren A."/>
            <person name="Chaudhuri R.R."/>
            <person name="La Ragione R."/>
            <person name="Hildebrand F."/>
            <person name="Pallen M.J."/>
        </authorList>
    </citation>
    <scope>NUCLEOTIDE SEQUENCE</scope>
    <source>
        <strain evidence="9">CHK55-1828</strain>
    </source>
</reference>
<reference evidence="9" key="2">
    <citation type="submission" date="2021-09" db="EMBL/GenBank/DDBJ databases">
        <authorList>
            <person name="Gilroy R."/>
        </authorList>
    </citation>
    <scope>NUCLEOTIDE SEQUENCE</scope>
    <source>
        <strain evidence="9">CHK55-1828</strain>
    </source>
</reference>
<feature type="domain" description="RagB/SusD" evidence="7">
    <location>
        <begin position="372"/>
        <end position="619"/>
    </location>
</feature>
<feature type="chain" id="PRO_5037181260" evidence="6">
    <location>
        <begin position="21"/>
        <end position="619"/>
    </location>
</feature>
<keyword evidence="4" id="KW-0472">Membrane</keyword>
<proteinExistence type="inferred from homology"/>
<gene>
    <name evidence="9" type="ORF">K8W02_01830</name>
</gene>
<evidence type="ECO:0000256" key="3">
    <source>
        <dbReference type="ARBA" id="ARBA00022729"/>
    </source>
</evidence>
<evidence type="ECO:0000313" key="9">
    <source>
        <dbReference type="EMBL" id="HJF91118.1"/>
    </source>
</evidence>
<evidence type="ECO:0000259" key="7">
    <source>
        <dbReference type="Pfam" id="PF07980"/>
    </source>
</evidence>
<evidence type="ECO:0000259" key="8">
    <source>
        <dbReference type="Pfam" id="PF14322"/>
    </source>
</evidence>
<comment type="similarity">
    <text evidence="2">Belongs to the SusD family.</text>
</comment>
<evidence type="ECO:0000256" key="2">
    <source>
        <dbReference type="ARBA" id="ARBA00006275"/>
    </source>
</evidence>
<evidence type="ECO:0000256" key="5">
    <source>
        <dbReference type="ARBA" id="ARBA00023237"/>
    </source>
</evidence>
<comment type="caution">
    <text evidence="9">The sequence shown here is derived from an EMBL/GenBank/DDBJ whole genome shotgun (WGS) entry which is preliminary data.</text>
</comment>